<keyword evidence="6" id="KW-1185">Reference proteome</keyword>
<dbReference type="InterPro" id="IPR016449">
    <property type="entry name" value="K_chnl_inward-rec_Kir"/>
</dbReference>
<dbReference type="AlphaFoldDB" id="A0ABD3PWS9"/>
<dbReference type="Proteomes" id="UP001516023">
    <property type="component" value="Unassembled WGS sequence"/>
</dbReference>
<keyword evidence="1" id="KW-0407">Ion channel</keyword>
<dbReference type="PANTHER" id="PTHR11767">
    <property type="entry name" value="INWARD RECTIFIER POTASSIUM CHANNEL"/>
    <property type="match status" value="1"/>
</dbReference>
<reference evidence="5 6" key="1">
    <citation type="journal article" date="2020" name="G3 (Bethesda)">
        <title>Improved Reference Genome for Cyclotella cryptica CCMP332, a Model for Cell Wall Morphogenesis, Salinity Adaptation, and Lipid Production in Diatoms (Bacillariophyta).</title>
        <authorList>
            <person name="Roberts W.R."/>
            <person name="Downey K.M."/>
            <person name="Ruck E.C."/>
            <person name="Traller J.C."/>
            <person name="Alverson A.J."/>
        </authorList>
    </citation>
    <scope>NUCLEOTIDE SEQUENCE [LARGE SCALE GENOMIC DNA]</scope>
    <source>
        <strain evidence="5 6">CCMP332</strain>
    </source>
</reference>
<keyword evidence="3" id="KW-0472">Membrane</keyword>
<dbReference type="EMBL" id="JABMIG020000109">
    <property type="protein sequence ID" value="KAL3791806.1"/>
    <property type="molecule type" value="Genomic_DNA"/>
</dbReference>
<feature type="compositionally biased region" description="Polar residues" evidence="2">
    <location>
        <begin position="199"/>
        <end position="210"/>
    </location>
</feature>
<feature type="compositionally biased region" description="Basic and acidic residues" evidence="2">
    <location>
        <begin position="80"/>
        <end position="93"/>
    </location>
</feature>
<keyword evidence="3" id="KW-1133">Transmembrane helix</keyword>
<evidence type="ECO:0000256" key="3">
    <source>
        <dbReference type="SAM" id="Phobius"/>
    </source>
</evidence>
<feature type="domain" description="Potassium channel" evidence="4">
    <location>
        <begin position="369"/>
        <end position="419"/>
    </location>
</feature>
<accession>A0ABD3PWS9</accession>
<feature type="compositionally biased region" description="Polar residues" evidence="2">
    <location>
        <begin position="530"/>
        <end position="542"/>
    </location>
</feature>
<feature type="region of interest" description="Disordered" evidence="2">
    <location>
        <begin position="522"/>
        <end position="542"/>
    </location>
</feature>
<dbReference type="PANTHER" id="PTHR11767:SF102">
    <property type="entry name" value="INWARDLY RECTIFYING POTASSIUM CHANNEL 1, ISOFORM F"/>
    <property type="match status" value="1"/>
</dbReference>
<dbReference type="Gene3D" id="2.60.40.1400">
    <property type="entry name" value="G protein-activated inward rectifier potassium channel 1"/>
    <property type="match status" value="1"/>
</dbReference>
<gene>
    <name evidence="5" type="ORF">HJC23_002437</name>
</gene>
<evidence type="ECO:0000259" key="4">
    <source>
        <dbReference type="Pfam" id="PF07885"/>
    </source>
</evidence>
<dbReference type="GO" id="GO:0006813">
    <property type="term" value="P:potassium ion transport"/>
    <property type="evidence" value="ECO:0007669"/>
    <property type="project" value="UniProtKB-KW"/>
</dbReference>
<dbReference type="SUPFAM" id="SSF81324">
    <property type="entry name" value="Voltage-gated potassium channels"/>
    <property type="match status" value="1"/>
</dbReference>
<organism evidence="5 6">
    <name type="scientific">Cyclotella cryptica</name>
    <dbReference type="NCBI Taxonomy" id="29204"/>
    <lineage>
        <taxon>Eukaryota</taxon>
        <taxon>Sar</taxon>
        <taxon>Stramenopiles</taxon>
        <taxon>Ochrophyta</taxon>
        <taxon>Bacillariophyta</taxon>
        <taxon>Coscinodiscophyceae</taxon>
        <taxon>Thalassiosirophycidae</taxon>
        <taxon>Stephanodiscales</taxon>
        <taxon>Stephanodiscaceae</taxon>
        <taxon>Cyclotella</taxon>
    </lineage>
</organism>
<keyword evidence="1" id="KW-0851">Voltage-gated channel</keyword>
<proteinExistence type="inferred from homology"/>
<name>A0ABD3PWS9_9STRA</name>
<keyword evidence="1" id="KW-0406">Ion transport</keyword>
<keyword evidence="1" id="KW-0630">Potassium</keyword>
<keyword evidence="1" id="KW-0813">Transport</keyword>
<feature type="compositionally biased region" description="Polar residues" evidence="2">
    <location>
        <begin position="131"/>
        <end position="145"/>
    </location>
</feature>
<feature type="transmembrane region" description="Helical" evidence="3">
    <location>
        <begin position="306"/>
        <end position="331"/>
    </location>
</feature>
<evidence type="ECO:0000313" key="6">
    <source>
        <dbReference type="Proteomes" id="UP001516023"/>
    </source>
</evidence>
<keyword evidence="1" id="KW-0633">Potassium transport</keyword>
<feature type="region of interest" description="Disordered" evidence="2">
    <location>
        <begin position="77"/>
        <end position="233"/>
    </location>
</feature>
<dbReference type="InterPro" id="IPR013099">
    <property type="entry name" value="K_chnl_dom"/>
</dbReference>
<comment type="similarity">
    <text evidence="1">Belongs to the inward rectifier-type potassium channel (TC 1.A.2.1) family.</text>
</comment>
<sequence length="724" mass="81813">MWIATSVVLVLRDVVYPSGPTLFVPHHALPMYINLEHPRRHTEVEHSIKANIYDCYPICRQSTMNTVSSAETQIMTEADGESKPPCDIRHQEGPLDETNVLAKEVRPRPTATVSFRLPQSQESDGFDNDSNDNIGYQQQPSSQTKSSEEHPASIHRPAPTRFRRNAMTGATYNRRAVRRFPPSPEERAHHTPTLHDLTDSATQNLPSDNNNRPHHRRTSSFRAVERKGDRGKAGGIRARIKAYLRERAAYLSSVGGRDRNHLPRMADQYYIPPPEAGETSTVLDAIRQLFSGAMDDLSVWLYGASFWKILVFSWMLYMIFVLFFVFIIYFVDRIKLNDPNRSGGGCIHSAREVGVLPLRVQLEFAFDLSWTTFTTVGYGTIAPPGDEVGCYNIRVVCSIEAILGMAFVSMCSGLFYARLTRLLGEAPVTFSSTLCVQYGKGLIDAGNRYQPLTEESYKNYVEQKSQQQTGTDEVLSPFPVLEFRVVNNRANCAHGQNDIFDAECTVMVQISLGKGLNINVDDENDRTMPSRWTSSHTSTSPDNNDQKVYYTLPFKPSFHPYFSRVWILQHKLDSTSPLLKREVRKALHLRGKKAGWDPAMNRYQDIRAALVEFNSLRVILSGSSALSKSDVYAEKVYSYHDICVGWQYVGVCYDVDNKDEYAVRSGCNNFLPCRRRSGTGLSENRTRVDFSLIHDIVPQRGGDYEPLESDETLLPASLRISSLK</sequence>
<feature type="compositionally biased region" description="Polar residues" evidence="2">
    <location>
        <begin position="111"/>
        <end position="123"/>
    </location>
</feature>
<feature type="compositionally biased region" description="Basic and acidic residues" evidence="2">
    <location>
        <begin position="223"/>
        <end position="232"/>
    </location>
</feature>
<dbReference type="Gene3D" id="1.10.287.70">
    <property type="match status" value="1"/>
</dbReference>
<dbReference type="Pfam" id="PF07885">
    <property type="entry name" value="Ion_trans_2"/>
    <property type="match status" value="1"/>
</dbReference>
<keyword evidence="1 3" id="KW-0812">Transmembrane</keyword>
<dbReference type="GO" id="GO:0034220">
    <property type="term" value="P:monoatomic ion transmembrane transport"/>
    <property type="evidence" value="ECO:0007669"/>
    <property type="project" value="UniProtKB-KW"/>
</dbReference>
<evidence type="ECO:0000256" key="1">
    <source>
        <dbReference type="RuleBase" id="RU003822"/>
    </source>
</evidence>
<protein>
    <recommendedName>
        <fullName evidence="4">Potassium channel domain-containing protein</fullName>
    </recommendedName>
</protein>
<dbReference type="GO" id="GO:0034702">
    <property type="term" value="C:monoatomic ion channel complex"/>
    <property type="evidence" value="ECO:0007669"/>
    <property type="project" value="UniProtKB-KW"/>
</dbReference>
<comment type="subcellular location">
    <subcellularLocation>
        <location evidence="1">Membrane</location>
        <topology evidence="1">Multi-pass membrane protein</topology>
    </subcellularLocation>
</comment>
<evidence type="ECO:0000256" key="2">
    <source>
        <dbReference type="SAM" id="MobiDB-lite"/>
    </source>
</evidence>
<comment type="caution">
    <text evidence="5">The sequence shown here is derived from an EMBL/GenBank/DDBJ whole genome shotgun (WGS) entry which is preliminary data.</text>
</comment>
<evidence type="ECO:0000313" key="5">
    <source>
        <dbReference type="EMBL" id="KAL3791806.1"/>
    </source>
</evidence>
<dbReference type="InterPro" id="IPR013518">
    <property type="entry name" value="K_chnl_inward-rec_Kir_cyto"/>
</dbReference>